<accession>A0AA42DRG5</accession>
<reference evidence="4" key="1">
    <citation type="journal article" date="2023" name="Int. J. Syst. Evol. Microbiol.">
        <title>&lt;i&gt;Holtiella tumoricola&lt;/i&gt; gen. nov. sp. nov., isolated from a human clinical sample.</title>
        <authorList>
            <person name="Allen-Vercoe E."/>
            <person name="Daigneault M.C."/>
            <person name="Vancuren S.J."/>
            <person name="Cochrane K."/>
            <person name="O'Neal L.L."/>
            <person name="Sankaranarayanan K."/>
            <person name="Lawson P.A."/>
        </authorList>
    </citation>
    <scope>NUCLEOTIDE SEQUENCE</scope>
    <source>
        <strain evidence="4">CC70A</strain>
    </source>
</reference>
<sequence>MTFGEKLFKLRKEKGLSQEALAEKLNTSRQAVSKWENNQGFPETEKLLMIGNIFEVSIDYLLKHTTEATYQEEKGYYVSQEMVEGYLAHEHKQAKYISAGIGLLILSTIPYLIFKESPTIYILFTIIIAMLGIGAIVTGGMMEDKKYKVLKNEQLIFDQHYLKGIQEGYNNLRKKYMVLAIVGACSLVAGGLPFLLSKKQLIEATVISNYYPGCVFFIAVGAYILIRIISVQEAYEILIRNEEYTNRLGFKLLRRVRKKVDEL</sequence>
<dbReference type="GO" id="GO:0003677">
    <property type="term" value="F:DNA binding"/>
    <property type="evidence" value="ECO:0007669"/>
    <property type="project" value="UniProtKB-KW"/>
</dbReference>
<dbReference type="PROSITE" id="PS50943">
    <property type="entry name" value="HTH_CROC1"/>
    <property type="match status" value="1"/>
</dbReference>
<feature type="transmembrane region" description="Helical" evidence="2">
    <location>
        <begin position="176"/>
        <end position="196"/>
    </location>
</feature>
<evidence type="ECO:0000256" key="1">
    <source>
        <dbReference type="ARBA" id="ARBA00023125"/>
    </source>
</evidence>
<proteinExistence type="predicted"/>
<evidence type="ECO:0000313" key="4">
    <source>
        <dbReference type="EMBL" id="MDA3733422.1"/>
    </source>
</evidence>
<dbReference type="Pfam" id="PF01381">
    <property type="entry name" value="HTH_3"/>
    <property type="match status" value="1"/>
</dbReference>
<keyword evidence="1" id="KW-0238">DNA-binding</keyword>
<organism evidence="4 5">
    <name type="scientific">Holtiella tumoricola</name>
    <dbReference type="NCBI Taxonomy" id="3018743"/>
    <lineage>
        <taxon>Bacteria</taxon>
        <taxon>Bacillati</taxon>
        <taxon>Bacillota</taxon>
        <taxon>Clostridia</taxon>
        <taxon>Lachnospirales</taxon>
        <taxon>Cellulosilyticaceae</taxon>
        <taxon>Holtiella</taxon>
    </lineage>
</organism>
<dbReference type="EMBL" id="JAQIFT010000062">
    <property type="protein sequence ID" value="MDA3733422.1"/>
    <property type="molecule type" value="Genomic_DNA"/>
</dbReference>
<feature type="transmembrane region" description="Helical" evidence="2">
    <location>
        <begin position="96"/>
        <end position="114"/>
    </location>
</feature>
<dbReference type="InterPro" id="IPR001387">
    <property type="entry name" value="Cro/C1-type_HTH"/>
</dbReference>
<dbReference type="SMART" id="SM00530">
    <property type="entry name" value="HTH_XRE"/>
    <property type="match status" value="1"/>
</dbReference>
<feature type="transmembrane region" description="Helical" evidence="2">
    <location>
        <begin position="208"/>
        <end position="226"/>
    </location>
</feature>
<dbReference type="SUPFAM" id="SSF47413">
    <property type="entry name" value="lambda repressor-like DNA-binding domains"/>
    <property type="match status" value="1"/>
</dbReference>
<keyword evidence="2" id="KW-0812">Transmembrane</keyword>
<feature type="transmembrane region" description="Helical" evidence="2">
    <location>
        <begin position="120"/>
        <end position="142"/>
    </location>
</feature>
<dbReference type="InterPro" id="IPR010982">
    <property type="entry name" value="Lambda_DNA-bd_dom_sf"/>
</dbReference>
<dbReference type="Gene3D" id="1.10.260.40">
    <property type="entry name" value="lambda repressor-like DNA-binding domains"/>
    <property type="match status" value="1"/>
</dbReference>
<name>A0AA42DRG5_9FIRM</name>
<evidence type="ECO:0000313" key="5">
    <source>
        <dbReference type="Proteomes" id="UP001169242"/>
    </source>
</evidence>
<dbReference type="CDD" id="cd00093">
    <property type="entry name" value="HTH_XRE"/>
    <property type="match status" value="1"/>
</dbReference>
<dbReference type="Proteomes" id="UP001169242">
    <property type="component" value="Unassembled WGS sequence"/>
</dbReference>
<keyword evidence="5" id="KW-1185">Reference proteome</keyword>
<dbReference type="PANTHER" id="PTHR46558">
    <property type="entry name" value="TRACRIPTIONAL REGULATORY PROTEIN-RELATED-RELATED"/>
    <property type="match status" value="1"/>
</dbReference>
<comment type="caution">
    <text evidence="4">The sequence shown here is derived from an EMBL/GenBank/DDBJ whole genome shotgun (WGS) entry which is preliminary data.</text>
</comment>
<feature type="domain" description="HTH cro/C1-type" evidence="3">
    <location>
        <begin position="9"/>
        <end position="61"/>
    </location>
</feature>
<gene>
    <name evidence="4" type="ORF">PBV87_18240</name>
</gene>
<protein>
    <submittedName>
        <fullName evidence="4">Helix-turn-helix transcriptional regulator</fullName>
    </submittedName>
</protein>
<keyword evidence="2" id="KW-1133">Transmembrane helix</keyword>
<dbReference type="AlphaFoldDB" id="A0AA42DRG5"/>
<keyword evidence="2" id="KW-0472">Membrane</keyword>
<dbReference type="PANTHER" id="PTHR46558:SF13">
    <property type="entry name" value="HTH-TYPE TRANSCRIPTIONAL REGULATOR IMMR"/>
    <property type="match status" value="1"/>
</dbReference>
<evidence type="ECO:0000259" key="3">
    <source>
        <dbReference type="PROSITE" id="PS50943"/>
    </source>
</evidence>
<evidence type="ECO:0000256" key="2">
    <source>
        <dbReference type="SAM" id="Phobius"/>
    </source>
</evidence>
<dbReference type="RefSeq" id="WP_271013252.1">
    <property type="nucleotide sequence ID" value="NZ_JAQIFT010000062.1"/>
</dbReference>